<accession>D1C333</accession>
<keyword evidence="6 8" id="KW-0687">Ribonucleoprotein</keyword>
<dbReference type="Gene3D" id="1.20.58.110">
    <property type="entry name" value="Ribosomal protein S20"/>
    <property type="match status" value="1"/>
</dbReference>
<keyword evidence="10" id="KW-1185">Reference proteome</keyword>
<dbReference type="SUPFAM" id="SSF46992">
    <property type="entry name" value="Ribosomal protein S20"/>
    <property type="match status" value="1"/>
</dbReference>
<evidence type="ECO:0000313" key="10">
    <source>
        <dbReference type="Proteomes" id="UP000002027"/>
    </source>
</evidence>
<sequence>MPNTKSAAKRVRVAERRRMRNRIFRSSARTYIRKAERLIAAGDADAAATAVGDAISTLDRAAIKGIIHKNNAARRKARLMKKFNALIRGEE</sequence>
<dbReference type="FunCoup" id="D1C333">
    <property type="interactions" value="356"/>
</dbReference>
<dbReference type="GO" id="GO:0005829">
    <property type="term" value="C:cytosol"/>
    <property type="evidence" value="ECO:0007669"/>
    <property type="project" value="TreeGrafter"/>
</dbReference>
<dbReference type="GO" id="GO:0015935">
    <property type="term" value="C:small ribosomal subunit"/>
    <property type="evidence" value="ECO:0007669"/>
    <property type="project" value="TreeGrafter"/>
</dbReference>
<reference evidence="9 10" key="2">
    <citation type="journal article" date="2010" name="Stand. Genomic Sci.">
        <title>Complete genome sequence of Desulfohalobium retbaense type strain (HR(100)).</title>
        <authorList>
            <person name="Spring S."/>
            <person name="Nolan M."/>
            <person name="Lapidus A."/>
            <person name="Glavina Del Rio T."/>
            <person name="Copeland A."/>
            <person name="Tice H."/>
            <person name="Cheng J.F."/>
            <person name="Lucas S."/>
            <person name="Land M."/>
            <person name="Chen F."/>
            <person name="Bruce D."/>
            <person name="Goodwin L."/>
            <person name="Pitluck S."/>
            <person name="Ivanova N."/>
            <person name="Mavromatis K."/>
            <person name="Mikhailova N."/>
            <person name="Pati A."/>
            <person name="Chen A."/>
            <person name="Palaniappan K."/>
            <person name="Hauser L."/>
            <person name="Chang Y.J."/>
            <person name="Jeffries C.D."/>
            <person name="Munk C."/>
            <person name="Kiss H."/>
            <person name="Chain P."/>
            <person name="Han C."/>
            <person name="Brettin T."/>
            <person name="Detter J.C."/>
            <person name="Schuler E."/>
            <person name="Goker M."/>
            <person name="Rohde M."/>
            <person name="Bristow J."/>
            <person name="Eisen J.A."/>
            <person name="Markowitz V."/>
            <person name="Hugenholtz P."/>
            <person name="Kyrpides N.C."/>
            <person name="Klenk H.P."/>
        </authorList>
    </citation>
    <scope>NUCLEOTIDE SEQUENCE [LARGE SCALE GENOMIC DNA]</scope>
    <source>
        <strain evidence="10">ATCC 49802 / DSM 20745 / S 6022</strain>
    </source>
</reference>
<evidence type="ECO:0000256" key="6">
    <source>
        <dbReference type="ARBA" id="ARBA00023274"/>
    </source>
</evidence>
<dbReference type="HAMAP" id="MF_00500">
    <property type="entry name" value="Ribosomal_bS20"/>
    <property type="match status" value="1"/>
</dbReference>
<dbReference type="eggNOG" id="COG0268">
    <property type="taxonomic scope" value="Bacteria"/>
</dbReference>
<evidence type="ECO:0000256" key="4">
    <source>
        <dbReference type="ARBA" id="ARBA00022884"/>
    </source>
</evidence>
<keyword evidence="5 8" id="KW-0689">Ribosomal protein</keyword>
<keyword evidence="3 8" id="KW-0699">rRNA-binding</keyword>
<evidence type="ECO:0000313" key="9">
    <source>
        <dbReference type="EMBL" id="ACZ38650.1"/>
    </source>
</evidence>
<protein>
    <recommendedName>
        <fullName evidence="7 8">Small ribosomal subunit protein bS20</fullName>
    </recommendedName>
</protein>
<dbReference type="HOGENOM" id="CLU_160655_3_1_0"/>
<dbReference type="OrthoDB" id="9808392at2"/>
<dbReference type="AlphaFoldDB" id="D1C333"/>
<dbReference type="PANTHER" id="PTHR33398">
    <property type="entry name" value="30S RIBOSOMAL PROTEIN S20"/>
    <property type="match status" value="1"/>
</dbReference>
<dbReference type="Proteomes" id="UP000002027">
    <property type="component" value="Chromosome 1"/>
</dbReference>
<keyword evidence="4 8" id="KW-0694">RNA-binding</keyword>
<dbReference type="PANTHER" id="PTHR33398:SF1">
    <property type="entry name" value="SMALL RIBOSOMAL SUBUNIT PROTEIN BS20C"/>
    <property type="match status" value="1"/>
</dbReference>
<dbReference type="EMBL" id="CP001823">
    <property type="protein sequence ID" value="ACZ38650.1"/>
    <property type="molecule type" value="Genomic_DNA"/>
</dbReference>
<dbReference type="GO" id="GO:0003735">
    <property type="term" value="F:structural constituent of ribosome"/>
    <property type="evidence" value="ECO:0007669"/>
    <property type="project" value="InterPro"/>
</dbReference>
<dbReference type="FunFam" id="1.20.58.110:FF:000001">
    <property type="entry name" value="30S ribosomal protein S20"/>
    <property type="match status" value="1"/>
</dbReference>
<dbReference type="KEGG" id="sti:Sthe_1215"/>
<evidence type="ECO:0000256" key="8">
    <source>
        <dbReference type="HAMAP-Rule" id="MF_00500"/>
    </source>
</evidence>
<reference evidence="10" key="1">
    <citation type="submission" date="2009-11" db="EMBL/GenBank/DDBJ databases">
        <title>The complete chromosome 1 of Sphaerobacter thermophilus DSM 20745.</title>
        <authorList>
            <person name="Lucas S."/>
            <person name="Copeland A."/>
            <person name="Lapidus A."/>
            <person name="Glavina del Rio T."/>
            <person name="Dalin E."/>
            <person name="Tice H."/>
            <person name="Bruce D."/>
            <person name="Goodwin L."/>
            <person name="Pitluck S."/>
            <person name="Kyrpides N."/>
            <person name="Mavromatis K."/>
            <person name="Ivanova N."/>
            <person name="Mikhailova N."/>
            <person name="LaButti K.M."/>
            <person name="Clum A."/>
            <person name="Sun H.I."/>
            <person name="Brettin T."/>
            <person name="Detter J.C."/>
            <person name="Han C."/>
            <person name="Larimer F."/>
            <person name="Land M."/>
            <person name="Hauser L."/>
            <person name="Markowitz V."/>
            <person name="Cheng J.F."/>
            <person name="Hugenholtz P."/>
            <person name="Woyke T."/>
            <person name="Wu D."/>
            <person name="Steenblock K."/>
            <person name="Schneider S."/>
            <person name="Pukall R."/>
            <person name="Goeker M."/>
            <person name="Klenk H.P."/>
            <person name="Eisen J.A."/>
        </authorList>
    </citation>
    <scope>NUCLEOTIDE SEQUENCE [LARGE SCALE GENOMIC DNA]</scope>
    <source>
        <strain evidence="10">ATCC 49802 / DSM 20745 / S 6022</strain>
    </source>
</reference>
<evidence type="ECO:0000256" key="2">
    <source>
        <dbReference type="ARBA" id="ARBA00007634"/>
    </source>
</evidence>
<gene>
    <name evidence="8" type="primary">rpsT</name>
    <name evidence="9" type="ordered locus">Sthe_1215</name>
</gene>
<dbReference type="Pfam" id="PF01649">
    <property type="entry name" value="Ribosomal_S20p"/>
    <property type="match status" value="1"/>
</dbReference>
<proteinExistence type="inferred from homology"/>
<dbReference type="STRING" id="479434.Sthe_1215"/>
<dbReference type="GO" id="GO:0070181">
    <property type="term" value="F:small ribosomal subunit rRNA binding"/>
    <property type="evidence" value="ECO:0007669"/>
    <property type="project" value="TreeGrafter"/>
</dbReference>
<dbReference type="GO" id="GO:0006412">
    <property type="term" value="P:translation"/>
    <property type="evidence" value="ECO:0007669"/>
    <property type="project" value="UniProtKB-UniRule"/>
</dbReference>
<evidence type="ECO:0000256" key="3">
    <source>
        <dbReference type="ARBA" id="ARBA00022730"/>
    </source>
</evidence>
<evidence type="ECO:0000256" key="7">
    <source>
        <dbReference type="ARBA" id="ARBA00035136"/>
    </source>
</evidence>
<dbReference type="InterPro" id="IPR036510">
    <property type="entry name" value="Ribosomal_bS20_sf"/>
</dbReference>
<evidence type="ECO:0000256" key="1">
    <source>
        <dbReference type="ARBA" id="ARBA00003134"/>
    </source>
</evidence>
<dbReference type="NCBIfam" id="TIGR00029">
    <property type="entry name" value="S20"/>
    <property type="match status" value="1"/>
</dbReference>
<dbReference type="RefSeq" id="WP_012871697.1">
    <property type="nucleotide sequence ID" value="NC_013523.1"/>
</dbReference>
<organism evidence="9 10">
    <name type="scientific">Sphaerobacter thermophilus (strain ATCC 49802 / DSM 20745 / KCCM 41009 / NCIMB 13125 / S 6022)</name>
    <dbReference type="NCBI Taxonomy" id="479434"/>
    <lineage>
        <taxon>Bacteria</taxon>
        <taxon>Pseudomonadati</taxon>
        <taxon>Thermomicrobiota</taxon>
        <taxon>Thermomicrobia</taxon>
        <taxon>Sphaerobacterales</taxon>
        <taxon>Sphaerobacterineae</taxon>
        <taxon>Sphaerobacteraceae</taxon>
        <taxon>Sphaerobacter</taxon>
    </lineage>
</organism>
<comment type="function">
    <text evidence="1 8">Binds directly to 16S ribosomal RNA.</text>
</comment>
<comment type="similarity">
    <text evidence="2 8">Belongs to the bacterial ribosomal protein bS20 family.</text>
</comment>
<evidence type="ECO:0000256" key="5">
    <source>
        <dbReference type="ARBA" id="ARBA00022980"/>
    </source>
</evidence>
<name>D1C333_SPHTD</name>
<dbReference type="InterPro" id="IPR002583">
    <property type="entry name" value="Ribosomal_bS20"/>
</dbReference>
<dbReference type="InParanoid" id="D1C333"/>